<keyword evidence="4 11" id="KW-0240">DNA-directed RNA polymerase</keyword>
<comment type="catalytic activity">
    <reaction evidence="10 11">
        <text>RNA(n) + a ribonucleoside 5'-triphosphate = RNA(n+1) + diphosphate</text>
        <dbReference type="Rhea" id="RHEA:21248"/>
        <dbReference type="Rhea" id="RHEA-COMP:14527"/>
        <dbReference type="Rhea" id="RHEA-COMP:17342"/>
        <dbReference type="ChEBI" id="CHEBI:33019"/>
        <dbReference type="ChEBI" id="CHEBI:61557"/>
        <dbReference type="ChEBI" id="CHEBI:140395"/>
        <dbReference type="EC" id="2.7.7.6"/>
    </reaction>
</comment>
<dbReference type="SMART" id="SM00662">
    <property type="entry name" value="RPOLD"/>
    <property type="match status" value="1"/>
</dbReference>
<evidence type="ECO:0000256" key="1">
    <source>
        <dbReference type="ARBA" id="ARBA00007123"/>
    </source>
</evidence>
<dbReference type="SUPFAM" id="SSF56553">
    <property type="entry name" value="Insert subdomain of RNA polymerase alpha subunit"/>
    <property type="match status" value="1"/>
</dbReference>
<dbReference type="HAMAP" id="MF_00059">
    <property type="entry name" value="RNApol_bact_RpoA"/>
    <property type="match status" value="1"/>
</dbReference>
<dbReference type="Pfam" id="PF01000">
    <property type="entry name" value="RNA_pol_A_bac"/>
    <property type="match status" value="1"/>
</dbReference>
<dbReference type="InterPro" id="IPR011260">
    <property type="entry name" value="RNAP_asu_C"/>
</dbReference>
<accession>A0A5P8N7M3</accession>
<dbReference type="AlphaFoldDB" id="A0A5P8N7M3"/>
<dbReference type="NCBIfam" id="TIGR02027">
    <property type="entry name" value="rpoA"/>
    <property type="match status" value="1"/>
</dbReference>
<dbReference type="CDD" id="cd06928">
    <property type="entry name" value="RNAP_alpha_NTD"/>
    <property type="match status" value="1"/>
</dbReference>
<evidence type="ECO:0000256" key="5">
    <source>
        <dbReference type="ARBA" id="ARBA00022679"/>
    </source>
</evidence>
<dbReference type="GO" id="GO:0003677">
    <property type="term" value="F:DNA binding"/>
    <property type="evidence" value="ECO:0007669"/>
    <property type="project" value="UniProtKB-UniRule"/>
</dbReference>
<name>A0A5P8N7M3_9FLAO</name>
<dbReference type="Gene3D" id="1.10.150.20">
    <property type="entry name" value="5' to 3' exonuclease, C-terminal subdomain"/>
    <property type="match status" value="1"/>
</dbReference>
<dbReference type="InterPro" id="IPR011262">
    <property type="entry name" value="DNA-dir_RNA_pol_insert"/>
</dbReference>
<evidence type="ECO:0000256" key="7">
    <source>
        <dbReference type="ARBA" id="ARBA00023163"/>
    </source>
</evidence>
<evidence type="ECO:0000256" key="2">
    <source>
        <dbReference type="ARBA" id="ARBA00012418"/>
    </source>
</evidence>
<proteinExistence type="inferred from homology"/>
<evidence type="ECO:0000256" key="6">
    <source>
        <dbReference type="ARBA" id="ARBA00022695"/>
    </source>
</evidence>
<evidence type="ECO:0000256" key="11">
    <source>
        <dbReference type="HAMAP-Rule" id="MF_00059"/>
    </source>
</evidence>
<dbReference type="InterPro" id="IPR036603">
    <property type="entry name" value="RBP11-like"/>
</dbReference>
<dbReference type="InterPro" id="IPR036643">
    <property type="entry name" value="RNApol_insert_sf"/>
</dbReference>
<evidence type="ECO:0000259" key="12">
    <source>
        <dbReference type="SMART" id="SM00662"/>
    </source>
</evidence>
<comment type="subunit">
    <text evidence="11">Homodimer. The RNAP catalytic core consists of 2 alpha, 1 beta, 1 beta' and 1 omega subunit. When a sigma factor is associated with the core the holoenzyme is formed, which can initiate transcription.</text>
</comment>
<dbReference type="NCBIfam" id="NF003519">
    <property type="entry name" value="PRK05182.2-5"/>
    <property type="match status" value="1"/>
</dbReference>
<dbReference type="GO" id="GO:0005737">
    <property type="term" value="C:cytoplasm"/>
    <property type="evidence" value="ECO:0007669"/>
    <property type="project" value="UniProtKB-ARBA"/>
</dbReference>
<keyword evidence="6 11" id="KW-0548">Nucleotidyltransferase</keyword>
<keyword evidence="7 11" id="KW-0804">Transcription</keyword>
<dbReference type="GO" id="GO:0006351">
    <property type="term" value="P:DNA-templated transcription"/>
    <property type="evidence" value="ECO:0007669"/>
    <property type="project" value="UniProtKB-UniRule"/>
</dbReference>
<feature type="region of interest" description="Alpha C-terminal domain (alpha-CTD)" evidence="11">
    <location>
        <begin position="280"/>
        <end position="360"/>
    </location>
</feature>
<feature type="domain" description="DNA-directed RNA polymerase RpoA/D/Rpb3-type" evidence="12">
    <location>
        <begin position="21"/>
        <end position="257"/>
    </location>
</feature>
<dbReference type="Gene3D" id="3.30.1360.10">
    <property type="entry name" value="RNA polymerase, RBP11-like subunit"/>
    <property type="match status" value="1"/>
</dbReference>
<protein>
    <recommendedName>
        <fullName evidence="3 11">DNA-directed RNA polymerase subunit alpha</fullName>
        <shortName evidence="11">RNAP subunit alpha</shortName>
        <ecNumber evidence="2 11">2.7.7.6</ecNumber>
    </recommendedName>
    <alternativeName>
        <fullName evidence="9 11">RNA polymerase subunit alpha</fullName>
    </alternativeName>
    <alternativeName>
        <fullName evidence="8 11">Transcriptase subunit alpha</fullName>
    </alternativeName>
</protein>
<evidence type="ECO:0000313" key="13">
    <source>
        <dbReference type="EMBL" id="QFR36833.1"/>
    </source>
</evidence>
<gene>
    <name evidence="11 13" type="primary">rpoA</name>
</gene>
<evidence type="ECO:0000256" key="4">
    <source>
        <dbReference type="ARBA" id="ARBA00022478"/>
    </source>
</evidence>
<dbReference type="GO" id="GO:0046983">
    <property type="term" value="F:protein dimerization activity"/>
    <property type="evidence" value="ECO:0007669"/>
    <property type="project" value="InterPro"/>
</dbReference>
<evidence type="ECO:0000256" key="8">
    <source>
        <dbReference type="ARBA" id="ARBA00032524"/>
    </source>
</evidence>
<dbReference type="SUPFAM" id="SSF55257">
    <property type="entry name" value="RBP11-like subunits of RNA polymerase"/>
    <property type="match status" value="1"/>
</dbReference>
<dbReference type="GO" id="GO:0003899">
    <property type="term" value="F:DNA-directed RNA polymerase activity"/>
    <property type="evidence" value="ECO:0007669"/>
    <property type="project" value="UniProtKB-UniRule"/>
</dbReference>
<dbReference type="Gene3D" id="2.170.120.12">
    <property type="entry name" value="DNA-directed RNA polymerase, insert domain"/>
    <property type="match status" value="1"/>
</dbReference>
<dbReference type="SUPFAM" id="SSF47789">
    <property type="entry name" value="C-terminal domain of RNA polymerase alpha subunit"/>
    <property type="match status" value="1"/>
</dbReference>
<evidence type="ECO:0000256" key="10">
    <source>
        <dbReference type="ARBA" id="ARBA00048552"/>
    </source>
</evidence>
<organism evidence="13">
    <name type="scientific">Candidatus Karelsulcia muelleri</name>
    <dbReference type="NCBI Taxonomy" id="336810"/>
    <lineage>
        <taxon>Bacteria</taxon>
        <taxon>Pseudomonadati</taxon>
        <taxon>Bacteroidota</taxon>
        <taxon>Flavobacteriia</taxon>
        <taxon>Flavobacteriales</taxon>
        <taxon>Candidatus Karelsulcia</taxon>
    </lineage>
</organism>
<comment type="similarity">
    <text evidence="1 11">Belongs to the RNA polymerase alpha chain family.</text>
</comment>
<dbReference type="GO" id="GO:0000428">
    <property type="term" value="C:DNA-directed RNA polymerase complex"/>
    <property type="evidence" value="ECO:0007669"/>
    <property type="project" value="UniProtKB-KW"/>
</dbReference>
<evidence type="ECO:0000256" key="3">
    <source>
        <dbReference type="ARBA" id="ARBA00015972"/>
    </source>
</evidence>
<evidence type="ECO:0000256" key="9">
    <source>
        <dbReference type="ARBA" id="ARBA00033070"/>
    </source>
</evidence>
<dbReference type="InterPro" id="IPR011773">
    <property type="entry name" value="DNA-dir_RpoA"/>
</dbReference>
<keyword evidence="5 11" id="KW-0808">Transferase</keyword>
<dbReference type="EMBL" id="MN219930">
    <property type="protein sequence ID" value="QFR36833.1"/>
    <property type="molecule type" value="Genomic_DNA"/>
</dbReference>
<reference evidence="13" key="1">
    <citation type="journal article" date="2019" name="Biol. J. Linn. Soc. Lond.">
        <title>Off-target capture data, endosymbiont genes and morphology reveal a relict lineage that is sister to all other singing cicadas.</title>
        <authorList>
            <person name="Simon C."/>
            <person name="Gordon E.R.L."/>
            <person name="Moulds M.S."/>
            <person name="Cole J.A."/>
            <person name="Haji D."/>
            <person name="Lemmon A.R."/>
            <person name="Lemmon E.M."/>
            <person name="Kortyna M."/>
            <person name="Nazario K."/>
            <person name="Wade E.J."/>
            <person name="Meister R.C."/>
            <person name="Goemans G."/>
            <person name="Chiswell S.M."/>
            <person name="Pessacq P."/>
            <person name="Veloso C."/>
            <person name="Mccutcheon J.P."/>
            <person name="Lukasik P."/>
        </authorList>
    </citation>
    <scope>NUCLEOTIDE SEQUENCE</scope>
</reference>
<dbReference type="Pfam" id="PF03118">
    <property type="entry name" value="RNA_pol_A_CTD"/>
    <property type="match status" value="1"/>
</dbReference>
<comment type="domain">
    <text evidence="11">The N-terminal domain is essential for RNAP assembly and basal transcription, whereas the C-terminal domain is involved in interaction with transcriptional regulators and with upstream promoter elements.</text>
</comment>
<dbReference type="EC" id="2.7.7.6" evidence="2 11"/>
<feature type="region of interest" description="Alpha N-terminal domain (alpha-NTD)" evidence="11">
    <location>
        <begin position="1"/>
        <end position="262"/>
    </location>
</feature>
<sequence length="360" mass="41949">MFFLKFTKKENLRVLKLTNYEGHFKIEPLYPGWGVTIGNTLRRVLLSSLEGYAISSVKIEGVDHEFATIKGVKEDMTEIILNLKKIRFKKKIEDDEQDDEDEQDEQDPGEKFKIIINNEKEEITAGDLGEYIHLFEIRNPDLIILNKKKFLSLNITIVIKKGIGYVPSEENEKHIEENENGTEKHIEENENGTISMDSIFTPIKKVKYTIENCSVSKNSTYERLFLEIKTDGTINPKDALIKASNLVIRHLKLLSNKKISLNYNKKYKKKKQTNENYLKLRNLLNSSLERKNLSVRTLNCLKKAKIFTWGDLIKSNPTNFKYLGKKSLEELDLIMKKLTIYYGMNLEDYNKNKKKNKKNI</sequence>
<dbReference type="Pfam" id="PF01193">
    <property type="entry name" value="RNA_pol_L"/>
    <property type="match status" value="1"/>
</dbReference>
<comment type="function">
    <text evidence="11">DNA-dependent RNA polymerase catalyzes the transcription of DNA into RNA using the four ribonucleoside triphosphates as substrates.</text>
</comment>
<dbReference type="InterPro" id="IPR011263">
    <property type="entry name" value="DNA-dir_RNA_pol_RpoA/D/Rpb3"/>
</dbReference>